<evidence type="ECO:0000313" key="1">
    <source>
        <dbReference type="EMBL" id="KVI02650.1"/>
    </source>
</evidence>
<proteinExistence type="predicted"/>
<sequence length="14" mass="1729">MLLFGAFYWSHGYH</sequence>
<accession>A0A103Y518</accession>
<dbReference type="EMBL" id="LEKV01002648">
    <property type="protein sequence ID" value="KVI02650.1"/>
    <property type="molecule type" value="Genomic_DNA"/>
</dbReference>
<protein>
    <submittedName>
        <fullName evidence="1">Uncharacterized protein</fullName>
    </submittedName>
</protein>
<name>A0A103Y518_CYNCS</name>
<keyword evidence="2" id="KW-1185">Reference proteome</keyword>
<gene>
    <name evidence="1" type="ORF">Ccrd_019078</name>
</gene>
<comment type="caution">
    <text evidence="1">The sequence shown here is derived from an EMBL/GenBank/DDBJ whole genome shotgun (WGS) entry which is preliminary data.</text>
</comment>
<organism evidence="1 2">
    <name type="scientific">Cynara cardunculus var. scolymus</name>
    <name type="common">Globe artichoke</name>
    <name type="synonym">Cynara scolymus</name>
    <dbReference type="NCBI Taxonomy" id="59895"/>
    <lineage>
        <taxon>Eukaryota</taxon>
        <taxon>Viridiplantae</taxon>
        <taxon>Streptophyta</taxon>
        <taxon>Embryophyta</taxon>
        <taxon>Tracheophyta</taxon>
        <taxon>Spermatophyta</taxon>
        <taxon>Magnoliopsida</taxon>
        <taxon>eudicotyledons</taxon>
        <taxon>Gunneridae</taxon>
        <taxon>Pentapetalae</taxon>
        <taxon>asterids</taxon>
        <taxon>campanulids</taxon>
        <taxon>Asterales</taxon>
        <taxon>Asteraceae</taxon>
        <taxon>Carduoideae</taxon>
        <taxon>Cardueae</taxon>
        <taxon>Carduinae</taxon>
        <taxon>Cynara</taxon>
    </lineage>
</organism>
<dbReference type="Proteomes" id="UP000243975">
    <property type="component" value="Unassembled WGS sequence"/>
</dbReference>
<reference evidence="1 2" key="1">
    <citation type="journal article" date="2016" name="Sci. Rep.">
        <title>The genome sequence of the outbreeding globe artichoke constructed de novo incorporating a phase-aware low-pass sequencing strategy of F1 progeny.</title>
        <authorList>
            <person name="Scaglione D."/>
            <person name="Reyes-Chin-Wo S."/>
            <person name="Acquadro A."/>
            <person name="Froenicke L."/>
            <person name="Portis E."/>
            <person name="Beitel C."/>
            <person name="Tirone M."/>
            <person name="Mauro R."/>
            <person name="Lo Monaco A."/>
            <person name="Mauromicale G."/>
            <person name="Faccioli P."/>
            <person name="Cattivelli L."/>
            <person name="Rieseberg L."/>
            <person name="Michelmore R."/>
            <person name="Lanteri S."/>
        </authorList>
    </citation>
    <scope>NUCLEOTIDE SEQUENCE [LARGE SCALE GENOMIC DNA]</scope>
    <source>
        <strain evidence="1">2C</strain>
    </source>
</reference>
<evidence type="ECO:0000313" key="2">
    <source>
        <dbReference type="Proteomes" id="UP000243975"/>
    </source>
</evidence>